<gene>
    <name evidence="7" type="ORF">GGQ64_001328</name>
</gene>
<evidence type="ECO:0000313" key="8">
    <source>
        <dbReference type="Proteomes" id="UP000574761"/>
    </source>
</evidence>
<evidence type="ECO:0000256" key="3">
    <source>
        <dbReference type="ARBA" id="ARBA00023125"/>
    </source>
</evidence>
<comment type="similarity">
    <text evidence="1">Belongs to the 'phage' integrase family.</text>
</comment>
<dbReference type="GO" id="GO:0003677">
    <property type="term" value="F:DNA binding"/>
    <property type="evidence" value="ECO:0007669"/>
    <property type="project" value="UniProtKB-KW"/>
</dbReference>
<dbReference type="GO" id="GO:0006310">
    <property type="term" value="P:DNA recombination"/>
    <property type="evidence" value="ECO:0007669"/>
    <property type="project" value="UniProtKB-KW"/>
</dbReference>
<dbReference type="InterPro" id="IPR050808">
    <property type="entry name" value="Phage_Integrase"/>
</dbReference>
<proteinExistence type="inferred from homology"/>
<dbReference type="InterPro" id="IPR002104">
    <property type="entry name" value="Integrase_catalytic"/>
</dbReference>
<comment type="caution">
    <text evidence="7">The sequence shown here is derived from an EMBL/GenBank/DDBJ whole genome shotgun (WGS) entry which is preliminary data.</text>
</comment>
<dbReference type="PANTHER" id="PTHR30629">
    <property type="entry name" value="PROPHAGE INTEGRASE"/>
    <property type="match status" value="1"/>
</dbReference>
<dbReference type="InterPro" id="IPR011010">
    <property type="entry name" value="DNA_brk_join_enz"/>
</dbReference>
<keyword evidence="2" id="KW-0229">DNA integration</keyword>
<dbReference type="Gene3D" id="1.10.150.130">
    <property type="match status" value="1"/>
</dbReference>
<dbReference type="GO" id="GO:0015074">
    <property type="term" value="P:DNA integration"/>
    <property type="evidence" value="ECO:0007669"/>
    <property type="project" value="UniProtKB-KW"/>
</dbReference>
<reference evidence="7 8" key="1">
    <citation type="submission" date="2020-08" db="EMBL/GenBank/DDBJ databases">
        <title>Genomic Encyclopedia of Type Strains, Phase IV (KMG-IV): sequencing the most valuable type-strain genomes for metagenomic binning, comparative biology and taxonomic classification.</title>
        <authorList>
            <person name="Goeker M."/>
        </authorList>
    </citation>
    <scope>NUCLEOTIDE SEQUENCE [LARGE SCALE GENOMIC DNA]</scope>
    <source>
        <strain evidence="7 8">DSM 100211</strain>
    </source>
</reference>
<evidence type="ECO:0000313" key="7">
    <source>
        <dbReference type="EMBL" id="MBB3976139.1"/>
    </source>
</evidence>
<name>A0A7W6DBZ5_9HYPH</name>
<feature type="coiled-coil region" evidence="5">
    <location>
        <begin position="47"/>
        <end position="74"/>
    </location>
</feature>
<protein>
    <submittedName>
        <fullName evidence="7">Integrase</fullName>
    </submittedName>
</protein>
<dbReference type="Gene3D" id="1.10.443.10">
    <property type="entry name" value="Intergrase catalytic core"/>
    <property type="match status" value="1"/>
</dbReference>
<dbReference type="InterPro" id="IPR010998">
    <property type="entry name" value="Integrase_recombinase_N"/>
</dbReference>
<evidence type="ECO:0000256" key="4">
    <source>
        <dbReference type="ARBA" id="ARBA00023172"/>
    </source>
</evidence>
<keyword evidence="8" id="KW-1185">Reference proteome</keyword>
<evidence type="ECO:0000259" key="6">
    <source>
        <dbReference type="PROSITE" id="PS51898"/>
    </source>
</evidence>
<dbReference type="RefSeq" id="WP_183800974.1">
    <property type="nucleotide sequence ID" value="NZ_JACIEE010000003.1"/>
</dbReference>
<evidence type="ECO:0000256" key="5">
    <source>
        <dbReference type="SAM" id="Coils"/>
    </source>
</evidence>
<dbReference type="SUPFAM" id="SSF56349">
    <property type="entry name" value="DNA breaking-rejoining enzymes"/>
    <property type="match status" value="1"/>
</dbReference>
<dbReference type="InterPro" id="IPR013762">
    <property type="entry name" value="Integrase-like_cat_sf"/>
</dbReference>
<sequence length="523" mass="58606">MARQPRYLLNRNGRYFARLVVPKNLRPFLDNKTELREALGPDRRKALARLHSAVANLQSRISIAEQEAKAAKGEPITSGRYLLSVEQLAVRHYKERLAEDDVRRNQSLLWWNVGINDLYVAELRAGVAGKLSDVALQELFGDRIERYSSIGNTVVVYGTEEWRAVARAMCISELEVLARLAERDEGDFVGKPVHPMIANAEVPVEEEAPVLIRELFDRYMNELRANGKGEGAEKRWRPIIEDVIKFTKTTDARKLSKKMLVEWKDAKLATLSPRTVRDVYLTAINAVLNWAVSNDLITINPAKEVKLKVAAKILNRPKGFTREEAIVVLDISLGYVPAHSDNSQTREKPGTSAAKKWAPLICAFTGSRISEITQLRKEDVREENGISYIRITPDAGKVKNRQYRDIPLHNQIIEKGFLDFVSAAPDGPLFYPPMKGARKADPAQTVSGRISNWLQREGVVPDGVSPNHGWRHAFKTTGLEVGIDGRVLDAIQGHAARTAGENYGDVTIAAKRRAIDKFPPYPV</sequence>
<dbReference type="Proteomes" id="UP000574761">
    <property type="component" value="Unassembled WGS sequence"/>
</dbReference>
<dbReference type="PANTHER" id="PTHR30629:SF2">
    <property type="entry name" value="PROPHAGE INTEGRASE INTS-RELATED"/>
    <property type="match status" value="1"/>
</dbReference>
<dbReference type="Pfam" id="PF00589">
    <property type="entry name" value="Phage_integrase"/>
    <property type="match status" value="1"/>
</dbReference>
<evidence type="ECO:0000256" key="2">
    <source>
        <dbReference type="ARBA" id="ARBA00022908"/>
    </source>
</evidence>
<keyword evidence="4" id="KW-0233">DNA recombination</keyword>
<dbReference type="EMBL" id="JACIEE010000003">
    <property type="protein sequence ID" value="MBB3976139.1"/>
    <property type="molecule type" value="Genomic_DNA"/>
</dbReference>
<keyword evidence="5" id="KW-0175">Coiled coil</keyword>
<dbReference type="AlphaFoldDB" id="A0A7W6DBZ5"/>
<dbReference type="Pfam" id="PF20172">
    <property type="entry name" value="DUF6538"/>
    <property type="match status" value="1"/>
</dbReference>
<organism evidence="7 8">
    <name type="scientific">Mycoplana azooxidifex</name>
    <dbReference type="NCBI Taxonomy" id="1636188"/>
    <lineage>
        <taxon>Bacteria</taxon>
        <taxon>Pseudomonadati</taxon>
        <taxon>Pseudomonadota</taxon>
        <taxon>Alphaproteobacteria</taxon>
        <taxon>Hyphomicrobiales</taxon>
        <taxon>Rhizobiaceae</taxon>
        <taxon>Mycoplana</taxon>
    </lineage>
</organism>
<accession>A0A7W6DBZ5</accession>
<evidence type="ECO:0000256" key="1">
    <source>
        <dbReference type="ARBA" id="ARBA00008857"/>
    </source>
</evidence>
<dbReference type="PROSITE" id="PS51898">
    <property type="entry name" value="TYR_RECOMBINASE"/>
    <property type="match status" value="1"/>
</dbReference>
<keyword evidence="3" id="KW-0238">DNA-binding</keyword>
<feature type="domain" description="Tyr recombinase" evidence="6">
    <location>
        <begin position="315"/>
        <end position="516"/>
    </location>
</feature>
<dbReference type="InterPro" id="IPR046668">
    <property type="entry name" value="DUF6538"/>
</dbReference>